<dbReference type="AlphaFoldDB" id="G0EF43"/>
<comment type="similarity">
    <text evidence="3">Belongs to the SsuE family. Isf subfamily.</text>
</comment>
<evidence type="ECO:0000313" key="5">
    <source>
        <dbReference type="EMBL" id="AEM38940.1"/>
    </source>
</evidence>
<dbReference type="PANTHER" id="PTHR43278:SF4">
    <property type="entry name" value="NAD(P)H-DEPENDENT FMN-CONTAINING OXIDOREDUCTASE YWQN-RELATED"/>
    <property type="match status" value="1"/>
</dbReference>
<dbReference type="KEGG" id="pfm:Pyrfu_1072"/>
<accession>G0EF43</accession>
<dbReference type="PANTHER" id="PTHR43278">
    <property type="entry name" value="NAD(P)H-DEPENDENT FMN-CONTAINING OXIDOREDUCTASE YWQN-RELATED"/>
    <property type="match status" value="1"/>
</dbReference>
<dbReference type="InterPro" id="IPR005025">
    <property type="entry name" value="FMN_Rdtase-like_dom"/>
</dbReference>
<sequence length="238" mass="26492">MSGDVYVLGINGSPRRYGGVAKLVRIALKAAEEEGARTKLVHLYDLDMKPCIGCVSDDIKACRHPCVIRDDFTEKLANEILEADALIIGTPIYWYAPSGAVKNLIDRMTSFENMIHHVGRSIVEGKVAAVIAVGNDTGAIQVIAWMMAVLNSMGFHIPPWALAYYHHREGEPLNDTQAVMDSINIGKIVVKAARLLKNAGGWYSPRVELERYKEYARKTAEEERARQLPERRKAMGLE</sequence>
<dbReference type="Proteomes" id="UP000001037">
    <property type="component" value="Chromosome"/>
</dbReference>
<keyword evidence="2" id="KW-0288">FMN</keyword>
<dbReference type="HOGENOM" id="CLU_050993_3_0_2"/>
<dbReference type="InterPro" id="IPR029039">
    <property type="entry name" value="Flavoprotein-like_sf"/>
</dbReference>
<gene>
    <name evidence="5" type="ordered locus">Pyrfu_1072</name>
</gene>
<dbReference type="eggNOG" id="arCOG02573">
    <property type="taxonomic scope" value="Archaea"/>
</dbReference>
<protein>
    <submittedName>
        <fullName evidence="5">NADPH-dependent FMN reductase</fullName>
    </submittedName>
</protein>
<reference evidence="5 6" key="1">
    <citation type="journal article" date="2011" name="Stand. Genomic Sci.">
        <title>Complete genome sequence of the hyperthermophilic chemolithoautotroph Pyrolobus fumarii type strain (1A).</title>
        <authorList>
            <person name="Anderson I."/>
            <person name="Goker M."/>
            <person name="Nolan M."/>
            <person name="Lucas S."/>
            <person name="Hammon N."/>
            <person name="Deshpande S."/>
            <person name="Cheng J.F."/>
            <person name="Tapia R."/>
            <person name="Han C."/>
            <person name="Goodwin L."/>
            <person name="Pitluck S."/>
            <person name="Huntemann M."/>
            <person name="Liolios K."/>
            <person name="Ivanova N."/>
            <person name="Pagani I."/>
            <person name="Mavromatis K."/>
            <person name="Ovchinikova G."/>
            <person name="Pati A."/>
            <person name="Chen A."/>
            <person name="Palaniappan K."/>
            <person name="Land M."/>
            <person name="Hauser L."/>
            <person name="Brambilla E.M."/>
            <person name="Huber H."/>
            <person name="Yasawong M."/>
            <person name="Rohde M."/>
            <person name="Spring S."/>
            <person name="Abt B."/>
            <person name="Sikorski J."/>
            <person name="Wirth R."/>
            <person name="Detter J.C."/>
            <person name="Woyke T."/>
            <person name="Bristow J."/>
            <person name="Eisen J.A."/>
            <person name="Markowitz V."/>
            <person name="Hugenholtz P."/>
            <person name="Kyrpides N.C."/>
            <person name="Klenk H.P."/>
            <person name="Lapidus A."/>
        </authorList>
    </citation>
    <scope>NUCLEOTIDE SEQUENCE [LARGE SCALE GENOMIC DNA]</scope>
    <source>
        <strain evidence="6">DSM 11204 / 1A</strain>
    </source>
</reference>
<name>G0EF43_PYRF1</name>
<evidence type="ECO:0000256" key="3">
    <source>
        <dbReference type="ARBA" id="ARBA00038292"/>
    </source>
</evidence>
<feature type="domain" description="NADPH-dependent FMN reductase-like" evidence="4">
    <location>
        <begin position="7"/>
        <end position="159"/>
    </location>
</feature>
<dbReference type="OrthoDB" id="9059at2157"/>
<dbReference type="EMBL" id="CP002838">
    <property type="protein sequence ID" value="AEM38940.1"/>
    <property type="molecule type" value="Genomic_DNA"/>
</dbReference>
<evidence type="ECO:0000256" key="1">
    <source>
        <dbReference type="ARBA" id="ARBA00022630"/>
    </source>
</evidence>
<dbReference type="SUPFAM" id="SSF52218">
    <property type="entry name" value="Flavoproteins"/>
    <property type="match status" value="1"/>
</dbReference>
<proteinExistence type="inferred from homology"/>
<keyword evidence="6" id="KW-1185">Reference proteome</keyword>
<organism evidence="5 6">
    <name type="scientific">Pyrolobus fumarii (strain DSM 11204 / 1A)</name>
    <dbReference type="NCBI Taxonomy" id="694429"/>
    <lineage>
        <taxon>Archaea</taxon>
        <taxon>Thermoproteota</taxon>
        <taxon>Thermoprotei</taxon>
        <taxon>Desulfurococcales</taxon>
        <taxon>Pyrodictiaceae</taxon>
        <taxon>Pyrolobus</taxon>
    </lineage>
</organism>
<dbReference type="STRING" id="694429.Pyrfu_1072"/>
<dbReference type="InParanoid" id="G0EF43"/>
<dbReference type="GO" id="GO:0016491">
    <property type="term" value="F:oxidoreductase activity"/>
    <property type="evidence" value="ECO:0007669"/>
    <property type="project" value="InterPro"/>
</dbReference>
<evidence type="ECO:0000256" key="2">
    <source>
        <dbReference type="ARBA" id="ARBA00022643"/>
    </source>
</evidence>
<keyword evidence="1" id="KW-0285">Flavoprotein</keyword>
<dbReference type="RefSeq" id="WP_014026617.1">
    <property type="nucleotide sequence ID" value="NC_015931.1"/>
</dbReference>
<dbReference type="Gene3D" id="3.40.50.360">
    <property type="match status" value="1"/>
</dbReference>
<dbReference type="InterPro" id="IPR051796">
    <property type="entry name" value="ISF_SsuE-like"/>
</dbReference>
<dbReference type="Pfam" id="PF03358">
    <property type="entry name" value="FMN_red"/>
    <property type="match status" value="1"/>
</dbReference>
<dbReference type="GeneID" id="11139549"/>
<evidence type="ECO:0000259" key="4">
    <source>
        <dbReference type="Pfam" id="PF03358"/>
    </source>
</evidence>
<evidence type="ECO:0000313" key="6">
    <source>
        <dbReference type="Proteomes" id="UP000001037"/>
    </source>
</evidence>